<keyword evidence="1" id="KW-0812">Transmembrane</keyword>
<reference evidence="2 3" key="1">
    <citation type="submission" date="2017-05" db="EMBL/GenBank/DDBJ databases">
        <authorList>
            <person name="Song R."/>
            <person name="Chenine A.L."/>
            <person name="Ruprecht R.M."/>
        </authorList>
    </citation>
    <scope>NUCLEOTIDE SEQUENCE [LARGE SCALE GENOMIC DNA]</scope>
    <source>
        <strain evidence="2">PD5205</strain>
    </source>
</reference>
<evidence type="ECO:0000313" key="2">
    <source>
        <dbReference type="EMBL" id="SMR04214.1"/>
    </source>
</evidence>
<proteinExistence type="predicted"/>
<evidence type="ECO:0000313" key="3">
    <source>
        <dbReference type="Proteomes" id="UP000195953"/>
    </source>
</evidence>
<keyword evidence="1" id="KW-1133">Transmembrane helix</keyword>
<gene>
    <name evidence="2" type="ORF">PD5205_02927</name>
</gene>
<dbReference type="AlphaFoldDB" id="A0A1Y6HL42"/>
<organism evidence="2 3">
    <name type="scientific">Xanthomonas fragariae</name>
    <dbReference type="NCBI Taxonomy" id="48664"/>
    <lineage>
        <taxon>Bacteria</taxon>
        <taxon>Pseudomonadati</taxon>
        <taxon>Pseudomonadota</taxon>
        <taxon>Gammaproteobacteria</taxon>
        <taxon>Lysobacterales</taxon>
        <taxon>Lysobacteraceae</taxon>
        <taxon>Xanthomonas</taxon>
    </lineage>
</organism>
<feature type="transmembrane region" description="Helical" evidence="1">
    <location>
        <begin position="246"/>
        <end position="272"/>
    </location>
</feature>
<dbReference type="STRING" id="48664.BER92_14175"/>
<sequence length="286" mass="32364">MRYLKHAYDLSDEAVCERWLENPYWRRRFPEKAIAYPTENCLLEVARKKLVLLAKRRGFALRQSDARQGPALNRKAGRYAHARQFKRMRRILRRQRTVLGRVQRKLDQVDTDVRERIAVWLQRAQQVHAQPPKDKRKLDALHAPGVDCIGKGKARQPYAFGVKVGIAVSACKCSIVGARSSGQRRKTAGCVVAGAKAPKAMRCKCLVCAAGYNLRWLMRWIAFLRAWIRAMGWASLSADHRSSLAIGAWCLVLGAWCLVLGAWCLVLGAWCLKGVFQGRLVIAMVV</sequence>
<evidence type="ECO:0000256" key="1">
    <source>
        <dbReference type="SAM" id="Phobius"/>
    </source>
</evidence>
<accession>A0A1Y6HL42</accession>
<protein>
    <submittedName>
        <fullName evidence="2">IS1478 transposase</fullName>
    </submittedName>
</protein>
<dbReference type="PANTHER" id="PTHR33803">
    <property type="entry name" value="IS1478 TRANSPOSASE"/>
    <property type="match status" value="1"/>
</dbReference>
<name>A0A1Y6HL42_9XANT</name>
<dbReference type="Proteomes" id="UP000195953">
    <property type="component" value="Chromosome 1"/>
</dbReference>
<dbReference type="EMBL" id="LT853885">
    <property type="protein sequence ID" value="SMR04214.1"/>
    <property type="molecule type" value="Genomic_DNA"/>
</dbReference>
<dbReference type="PANTHER" id="PTHR33803:SF3">
    <property type="entry name" value="BLL1974 PROTEIN"/>
    <property type="match status" value="1"/>
</dbReference>
<keyword evidence="1" id="KW-0472">Membrane</keyword>